<evidence type="ECO:0000256" key="5">
    <source>
        <dbReference type="ARBA" id="ARBA00022989"/>
    </source>
</evidence>
<feature type="domain" description="Mce/MlaD" evidence="7">
    <location>
        <begin position="42"/>
        <end position="128"/>
    </location>
</feature>
<dbReference type="GO" id="GO:0005886">
    <property type="term" value="C:plasma membrane"/>
    <property type="evidence" value="ECO:0007669"/>
    <property type="project" value="UniProtKB-SubCell"/>
</dbReference>
<accession>A0A8X8GW85</accession>
<evidence type="ECO:0000256" key="2">
    <source>
        <dbReference type="ARBA" id="ARBA00022475"/>
    </source>
</evidence>
<keyword evidence="4" id="KW-0812">Transmembrane</keyword>
<protein>
    <submittedName>
        <fullName evidence="8">MCE family protein</fullName>
    </submittedName>
</protein>
<evidence type="ECO:0000313" key="9">
    <source>
        <dbReference type="Proteomes" id="UP000484076"/>
    </source>
</evidence>
<dbReference type="AlphaFoldDB" id="A0A8X8GW85"/>
<reference evidence="8" key="1">
    <citation type="submission" date="2020-05" db="EMBL/GenBank/DDBJ databases">
        <title>Fertoebacter nigrum gen. nov., sp. nov., a new member of the family Rhodobacteraceae.</title>
        <authorList>
            <person name="Szuroczki S."/>
            <person name="Abbaszade G."/>
            <person name="Buni D."/>
            <person name="Schumann P."/>
            <person name="Toth E."/>
        </authorList>
    </citation>
    <scope>NUCLEOTIDE SEQUENCE</scope>
    <source>
        <strain evidence="8">RG-N-1a</strain>
    </source>
</reference>
<evidence type="ECO:0000256" key="1">
    <source>
        <dbReference type="ARBA" id="ARBA00004533"/>
    </source>
</evidence>
<dbReference type="Pfam" id="PF02470">
    <property type="entry name" value="MlaD"/>
    <property type="match status" value="3"/>
</dbReference>
<keyword evidence="3" id="KW-0997">Cell inner membrane</keyword>
<name>A0A8X8GW85_9RHOB</name>
<comment type="subcellular location">
    <subcellularLocation>
        <location evidence="1">Cell inner membrane</location>
    </subcellularLocation>
</comment>
<dbReference type="InterPro" id="IPR003399">
    <property type="entry name" value="Mce/MlaD"/>
</dbReference>
<comment type="caution">
    <text evidence="8">The sequence shown here is derived from an EMBL/GenBank/DDBJ whole genome shotgun (WGS) entry which is preliminary data.</text>
</comment>
<feature type="domain" description="Mce/MlaD" evidence="7">
    <location>
        <begin position="158"/>
        <end position="218"/>
    </location>
</feature>
<keyword evidence="2" id="KW-1003">Cell membrane</keyword>
<dbReference type="EMBL" id="WHUT02000008">
    <property type="protein sequence ID" value="NUB45468.1"/>
    <property type="molecule type" value="Genomic_DNA"/>
</dbReference>
<dbReference type="Proteomes" id="UP000484076">
    <property type="component" value="Unassembled WGS sequence"/>
</dbReference>
<feature type="domain" description="Mce/MlaD" evidence="7">
    <location>
        <begin position="298"/>
        <end position="390"/>
    </location>
</feature>
<organism evidence="8 9">
    <name type="scientific">Fertoeibacter niger</name>
    <dbReference type="NCBI Taxonomy" id="2656921"/>
    <lineage>
        <taxon>Bacteria</taxon>
        <taxon>Pseudomonadati</taxon>
        <taxon>Pseudomonadota</taxon>
        <taxon>Alphaproteobacteria</taxon>
        <taxon>Rhodobacterales</taxon>
        <taxon>Paracoccaceae</taxon>
        <taxon>Fertoeibacter</taxon>
    </lineage>
</organism>
<gene>
    <name evidence="8" type="ORF">GEU84_013805</name>
</gene>
<dbReference type="PANTHER" id="PTHR30462:SF0">
    <property type="entry name" value="INTERMEMBRANE TRANSPORT PROTEIN YEBT"/>
    <property type="match status" value="1"/>
</dbReference>
<keyword evidence="5" id="KW-1133">Transmembrane helix</keyword>
<evidence type="ECO:0000256" key="6">
    <source>
        <dbReference type="ARBA" id="ARBA00023136"/>
    </source>
</evidence>
<dbReference type="PANTHER" id="PTHR30462">
    <property type="entry name" value="INTERMEMBRANE TRANSPORT PROTEIN PQIB-RELATED"/>
    <property type="match status" value="1"/>
</dbReference>
<evidence type="ECO:0000259" key="7">
    <source>
        <dbReference type="Pfam" id="PF02470"/>
    </source>
</evidence>
<proteinExistence type="predicted"/>
<sequence>MMQVRPAAVRWWQRLSIVWLIPIAALVVSLGVAWQSYAGRGELVEISFQNGAGLVAGQTVLKYRDVNVGLVETVGFAAGLTEVVAGVRVTNDVAPFLDANAQFWIVRPEVSVRGITGLDTVLSGAFIAGQWDPEPGQAVSRFTGLEAAPLNAQPGDRGTRVTLQLRDGNQISAGAPILHKGIEVGNVGNPRLSDDGNLVLIEAYINQPYDRVLTTATRFWDASGFDLTLGAGGVTLDVKSLASLIEGGISFDTLESGGSPVTETTVFDVYADEATARDSVFSLQNDEPLALSAVFDGSVSGLASGSDVRFRGLTVGRVTDLGAFVEGEARDRRVRLLVNMELRTGKLGLGEEATAEDALALLGEFVSQNGLRARLATASILTGGLLVELVEEPDAAPATIDLASQPYPRLPVTAPAITDVRATSQGVLERINALPVEELMQSAISVLNSVDALASNPDLQRVPGEAAGLLADTRALVTSDDVAAIPGEVRGITEDMRAVLAKLEQGQAVENLVAAIAKANTALDGVATASADFPVITGQIRDLGEKANALEIEALAAATTRLVDTANGLIGSDDAKRLPPALTAALTQVAGFLAELREGGAIANANGAISAAEAAANSISEAARTLPALSDRLTGLVAQAEGTLSGYGAESRFNTELVKTLRELQVAADSVSSLARTIQRNPSSLLLGR</sequence>
<keyword evidence="9" id="KW-1185">Reference proteome</keyword>
<keyword evidence="6" id="KW-0472">Membrane</keyword>
<evidence type="ECO:0000256" key="4">
    <source>
        <dbReference type="ARBA" id="ARBA00022692"/>
    </source>
</evidence>
<evidence type="ECO:0000256" key="3">
    <source>
        <dbReference type="ARBA" id="ARBA00022519"/>
    </source>
</evidence>
<dbReference type="InterPro" id="IPR051800">
    <property type="entry name" value="PqiA-PqiB_transport"/>
</dbReference>
<evidence type="ECO:0000313" key="8">
    <source>
        <dbReference type="EMBL" id="NUB45468.1"/>
    </source>
</evidence>